<dbReference type="RefSeq" id="XP_018473657.2">
    <property type="nucleotide sequence ID" value="XM_018618155.2"/>
</dbReference>
<dbReference type="GO" id="GO:0003676">
    <property type="term" value="F:nucleic acid binding"/>
    <property type="evidence" value="ECO:0007669"/>
    <property type="project" value="InterPro"/>
</dbReference>
<dbReference type="GO" id="GO:0004523">
    <property type="term" value="F:RNA-DNA hybrid ribonuclease activity"/>
    <property type="evidence" value="ECO:0007669"/>
    <property type="project" value="InterPro"/>
</dbReference>
<dbReference type="InterPro" id="IPR044730">
    <property type="entry name" value="RNase_H-like_dom_plant"/>
</dbReference>
<dbReference type="OrthoDB" id="1113349at2759"/>
<proteinExistence type="predicted"/>
<evidence type="ECO:0000313" key="2">
    <source>
        <dbReference type="Proteomes" id="UP000504610"/>
    </source>
</evidence>
<dbReference type="InterPro" id="IPR052929">
    <property type="entry name" value="RNase_H-like_EbsB-rel"/>
</dbReference>
<dbReference type="PANTHER" id="PTHR47074:SF49">
    <property type="entry name" value="POLYNUCLEOTIDYL TRANSFERASE, RIBONUCLEASE H-LIKE SUPERFAMILY PROTEIN"/>
    <property type="match status" value="1"/>
</dbReference>
<feature type="domain" description="RNase H type-1" evidence="1">
    <location>
        <begin position="117"/>
        <end position="237"/>
    </location>
</feature>
<dbReference type="Gene3D" id="3.30.420.10">
    <property type="entry name" value="Ribonuclease H-like superfamily/Ribonuclease H"/>
    <property type="match status" value="1"/>
</dbReference>
<organism evidence="2 3">
    <name type="scientific">Raphanus sativus</name>
    <name type="common">Radish</name>
    <name type="synonym">Raphanus raphanistrum var. sativus</name>
    <dbReference type="NCBI Taxonomy" id="3726"/>
    <lineage>
        <taxon>Eukaryota</taxon>
        <taxon>Viridiplantae</taxon>
        <taxon>Streptophyta</taxon>
        <taxon>Embryophyta</taxon>
        <taxon>Tracheophyta</taxon>
        <taxon>Spermatophyta</taxon>
        <taxon>Magnoliopsida</taxon>
        <taxon>eudicotyledons</taxon>
        <taxon>Gunneridae</taxon>
        <taxon>Pentapetalae</taxon>
        <taxon>rosids</taxon>
        <taxon>malvids</taxon>
        <taxon>Brassicales</taxon>
        <taxon>Brassicaceae</taxon>
        <taxon>Brassiceae</taxon>
        <taxon>Raphanus</taxon>
    </lineage>
</organism>
<dbReference type="Pfam" id="PF13456">
    <property type="entry name" value="RVT_3"/>
    <property type="match status" value="1"/>
</dbReference>
<dbReference type="InterPro" id="IPR002156">
    <property type="entry name" value="RNaseH_domain"/>
</dbReference>
<dbReference type="PANTHER" id="PTHR47074">
    <property type="entry name" value="BNAC02G40300D PROTEIN"/>
    <property type="match status" value="1"/>
</dbReference>
<evidence type="ECO:0000313" key="3">
    <source>
        <dbReference type="RefSeq" id="XP_018473657.2"/>
    </source>
</evidence>
<evidence type="ECO:0000259" key="1">
    <source>
        <dbReference type="Pfam" id="PF13456"/>
    </source>
</evidence>
<dbReference type="CDD" id="cd06222">
    <property type="entry name" value="RNase_H_like"/>
    <property type="match status" value="1"/>
</dbReference>
<sequence>MALQVWELLSMESGVLIASTSIYELMSSLLTIQNLPPYGVIIPLWPWVLWNLWKARNHLCFENRKFSAIEIVTKAIRDAMEWQKTQVVDNPQSADNVHRRQLLPALPSSATPKCYVDAAWDARTEACGLGGVFSGPPSFDRLPHLSESRTLVSSALMAEALAVRLAVMKTAFSNMKSLVILSDSLSLITLLKGKDSRPELFGILFDIYHFIPYFDAISFCYIPRFQNTEADGVAKSALVSVIASFSISGV</sequence>
<gene>
    <name evidence="3" type="primary">LOC108844868</name>
</gene>
<name>A0A6J0MMD4_RAPSA</name>
<dbReference type="InterPro" id="IPR012337">
    <property type="entry name" value="RNaseH-like_sf"/>
</dbReference>
<accession>A0A6J0MMD4</accession>
<dbReference type="Proteomes" id="UP000504610">
    <property type="component" value="Unplaced"/>
</dbReference>
<protein>
    <submittedName>
        <fullName evidence="3">Uncharacterized protein LOC108844868</fullName>
    </submittedName>
</protein>
<dbReference type="SUPFAM" id="SSF53098">
    <property type="entry name" value="Ribonuclease H-like"/>
    <property type="match status" value="1"/>
</dbReference>
<dbReference type="AlphaFoldDB" id="A0A6J0MMD4"/>
<reference evidence="3" key="1">
    <citation type="submission" date="2025-08" db="UniProtKB">
        <authorList>
            <consortium name="RefSeq"/>
        </authorList>
    </citation>
    <scope>IDENTIFICATION</scope>
    <source>
        <tissue evidence="3">Leaf</tissue>
    </source>
</reference>
<keyword evidence="2" id="KW-1185">Reference proteome</keyword>
<dbReference type="KEGG" id="rsz:108844868"/>
<dbReference type="GeneID" id="108844868"/>
<dbReference type="InterPro" id="IPR036397">
    <property type="entry name" value="RNaseH_sf"/>
</dbReference>